<dbReference type="PANTHER" id="PTHR19328:SF53">
    <property type="entry name" value="MEMBRANE PROTEIN"/>
    <property type="match status" value="1"/>
</dbReference>
<dbReference type="EC" id="4.2.99.-" evidence="3"/>
<dbReference type="GO" id="GO:0016829">
    <property type="term" value="F:lyase activity"/>
    <property type="evidence" value="ECO:0007669"/>
    <property type="project" value="UniProtKB-KW"/>
</dbReference>
<dbReference type="InterPro" id="IPR011041">
    <property type="entry name" value="Quinoprot_gluc/sorb_DH_b-prop"/>
</dbReference>
<feature type="signal peptide" evidence="1">
    <location>
        <begin position="1"/>
        <end position="32"/>
    </location>
</feature>
<reference evidence="4" key="1">
    <citation type="submission" date="2018-07" db="EMBL/GenBank/DDBJ databases">
        <authorList>
            <person name="Kim H."/>
        </authorList>
    </citation>
    <scope>NUCLEOTIDE SEQUENCE [LARGE SCALE GENOMIC DNA]</scope>
    <source>
        <strain evidence="4">F02</strain>
    </source>
</reference>
<keyword evidence="4" id="KW-1185">Reference proteome</keyword>
<feature type="domain" description="Glucose/Sorbosone dehydrogenase" evidence="2">
    <location>
        <begin position="149"/>
        <end position="401"/>
    </location>
</feature>
<dbReference type="InterPro" id="IPR011042">
    <property type="entry name" value="6-blade_b-propeller_TolB-like"/>
</dbReference>
<evidence type="ECO:0000313" key="4">
    <source>
        <dbReference type="Proteomes" id="UP000252182"/>
    </source>
</evidence>
<dbReference type="KEGG" id="hyf:DTO96_101101"/>
<dbReference type="OrthoDB" id="9770043at2"/>
<evidence type="ECO:0000259" key="2">
    <source>
        <dbReference type="Pfam" id="PF07995"/>
    </source>
</evidence>
<dbReference type="EMBL" id="CP031124">
    <property type="protein sequence ID" value="AXF85371.1"/>
    <property type="molecule type" value="Genomic_DNA"/>
</dbReference>
<organism evidence="3 4">
    <name type="scientific">Ephemeroptericola cinctiostellae</name>
    <dbReference type="NCBI Taxonomy" id="2268024"/>
    <lineage>
        <taxon>Bacteria</taxon>
        <taxon>Pseudomonadati</taxon>
        <taxon>Pseudomonadota</taxon>
        <taxon>Betaproteobacteria</taxon>
        <taxon>Burkholderiales</taxon>
        <taxon>Burkholderiaceae</taxon>
        <taxon>Ephemeroptericola</taxon>
    </lineage>
</organism>
<dbReference type="Gene3D" id="2.120.10.30">
    <property type="entry name" value="TolB, C-terminal domain"/>
    <property type="match status" value="1"/>
</dbReference>
<dbReference type="RefSeq" id="WP_157964337.1">
    <property type="nucleotide sequence ID" value="NZ_CP031124.1"/>
</dbReference>
<evidence type="ECO:0000256" key="1">
    <source>
        <dbReference type="SAM" id="SignalP"/>
    </source>
</evidence>
<dbReference type="PANTHER" id="PTHR19328">
    <property type="entry name" value="HEDGEHOG-INTERACTING PROTEIN"/>
    <property type="match status" value="1"/>
</dbReference>
<proteinExistence type="predicted"/>
<name>A0A345DAI3_9BURK</name>
<dbReference type="AlphaFoldDB" id="A0A345DAI3"/>
<dbReference type="SUPFAM" id="SSF50952">
    <property type="entry name" value="Soluble quinoprotein glucose dehydrogenase"/>
    <property type="match status" value="1"/>
</dbReference>
<sequence>MKSGVRLFGMGSMVVWLFLSLSLSVWTGSAFAKNPYPNAGVCDGLPKVNVKTISGTCMGVVASDLKMPRGVLPLSDAEVWVTEMGSWEKNHGRLSRLSLQGNGSFVRSTLLDGLDRPHAIVLGRDGWVYVAEAGRIVRLNPKSSPLVAETVLTELPDEGHHPLKQMVFDANGDLYLSMGARTDHCEGKDNAAAGFPCQEARGERATASIWKITSLLNQPRISVYARGLRNAMGMAWSPLGALVVTDNGRDNIAQADKQLSDAQLPHDELNVVKQGHDYGWPYCYDNNRLNPEYRMRSKACAGKVKPAQLLPAHSAPLGILLYPNDGEITALRGQFLIALHGYRDTGHRVISVNAETMGSSHEVVGAWAATDNQPMGAPVELRASPSGKLYITDDRNGALLRLTHATR</sequence>
<gene>
    <name evidence="3" type="primary">vgb</name>
    <name evidence="3" type="ORF">DTO96_101101</name>
</gene>
<dbReference type="InterPro" id="IPR012938">
    <property type="entry name" value="Glc/Sorbosone_DH"/>
</dbReference>
<feature type="chain" id="PRO_5016799498" evidence="1">
    <location>
        <begin position="33"/>
        <end position="407"/>
    </location>
</feature>
<dbReference type="Pfam" id="PF07995">
    <property type="entry name" value="GSDH"/>
    <property type="match status" value="1"/>
</dbReference>
<dbReference type="Proteomes" id="UP000252182">
    <property type="component" value="Chromosome"/>
</dbReference>
<accession>A0A345DAI3</accession>
<protein>
    <submittedName>
        <fullName evidence="3">Virginiamycin B lyase</fullName>
        <ecNumber evidence="3">4.2.99.-</ecNumber>
    </submittedName>
</protein>
<keyword evidence="3" id="KW-0456">Lyase</keyword>
<keyword evidence="1" id="KW-0732">Signal</keyword>
<evidence type="ECO:0000313" key="3">
    <source>
        <dbReference type="EMBL" id="AXF85371.1"/>
    </source>
</evidence>